<dbReference type="EMBL" id="BAAFGK010000001">
    <property type="protein sequence ID" value="GAB0055968.1"/>
    <property type="molecule type" value="Genomic_DNA"/>
</dbReference>
<name>A0ABQ0C4Z9_9PROT</name>
<dbReference type="Proteomes" id="UP001628193">
    <property type="component" value="Unassembled WGS sequence"/>
</dbReference>
<evidence type="ECO:0000313" key="2">
    <source>
        <dbReference type="EMBL" id="GAB0055968.1"/>
    </source>
</evidence>
<keyword evidence="3" id="KW-1185">Reference proteome</keyword>
<organism evidence="2 3">
    <name type="scientific">Candidatus Magnetaquiglobus chichijimensis</name>
    <dbReference type="NCBI Taxonomy" id="3141448"/>
    <lineage>
        <taxon>Bacteria</taxon>
        <taxon>Pseudomonadati</taxon>
        <taxon>Pseudomonadota</taxon>
        <taxon>Magnetococcia</taxon>
        <taxon>Magnetococcales</taxon>
        <taxon>Candidatus Magnetaquicoccaceae</taxon>
        <taxon>Candidatus Magnetaquiglobus</taxon>
    </lineage>
</organism>
<feature type="region of interest" description="Disordered" evidence="1">
    <location>
        <begin position="1"/>
        <end position="21"/>
    </location>
</feature>
<gene>
    <name evidence="2" type="ORF">SIID45300_00267</name>
</gene>
<protein>
    <submittedName>
        <fullName evidence="2">Uncharacterized protein</fullName>
    </submittedName>
</protein>
<comment type="caution">
    <text evidence="2">The sequence shown here is derived from an EMBL/GenBank/DDBJ whole genome shotgun (WGS) entry which is preliminary data.</text>
</comment>
<sequence length="101" mass="10884">MRGPESLGAENAGCMTAFPYPNEPDDQELDPLFLESLVAEANRVLAGLNAVRCQVTENRSGDPEIRVSLKESCHPIGTISEERIHLLASKVQALRGLLGGL</sequence>
<evidence type="ECO:0000313" key="3">
    <source>
        <dbReference type="Proteomes" id="UP001628193"/>
    </source>
</evidence>
<reference evidence="2 3" key="2">
    <citation type="submission" date="2024-09" db="EMBL/GenBank/DDBJ databases">
        <title>Draft genome sequence of Candidatus Magnetaquicoccaceae bacterium FCR-1.</title>
        <authorList>
            <person name="Shimoshige H."/>
            <person name="Shimamura S."/>
            <person name="Taoka A."/>
            <person name="Kobayashi H."/>
            <person name="Maekawa T."/>
        </authorList>
    </citation>
    <scope>NUCLEOTIDE SEQUENCE [LARGE SCALE GENOMIC DNA]</scope>
    <source>
        <strain evidence="2 3">FCR-1</strain>
    </source>
</reference>
<evidence type="ECO:0000256" key="1">
    <source>
        <dbReference type="SAM" id="MobiDB-lite"/>
    </source>
</evidence>
<reference evidence="2 3" key="1">
    <citation type="submission" date="2024-05" db="EMBL/GenBank/DDBJ databases">
        <authorList>
            <consortium name="Candidatus Magnetaquicoccaceae bacterium FCR-1 genome sequencing consortium"/>
            <person name="Shimoshige H."/>
            <person name="Shimamura S."/>
            <person name="Taoka A."/>
            <person name="Kobayashi H."/>
            <person name="Maekawa T."/>
        </authorList>
    </citation>
    <scope>NUCLEOTIDE SEQUENCE [LARGE SCALE GENOMIC DNA]</scope>
    <source>
        <strain evidence="2 3">FCR-1</strain>
    </source>
</reference>
<accession>A0ABQ0C4Z9</accession>
<proteinExistence type="predicted"/>